<keyword evidence="4" id="KW-0732">Signal</keyword>
<sequence length="249" mass="28402">MFVKSVVLFALSGLSIAQQFAKQCPITAPSCSLQGSADTCCVAKDGWIVYAEQWVPNRGNAKKFTIHGLWPDRCDGTWLEEGCDLSRNYTSTGSIVKSLDRNLYDVMRKTWPSYDGDDSGFWDHEWNKHGTCLTPIDPKCLLNYKKYDDLLMYFKQTTDLNKKYDFYKALADEGIVPGKNYTRSSMEAALFKNAGVRTVVRCNKQGVFSEIWSYFDILGQSTYVPRIPDYKPTDCQNIYYPPKTVNKCL</sequence>
<comment type="similarity">
    <text evidence="1 3">Belongs to the RNase T2 family.</text>
</comment>
<gene>
    <name evidence="5" type="ORF">AYI70_g12004</name>
</gene>
<evidence type="ECO:0000313" key="6">
    <source>
        <dbReference type="Proteomes" id="UP000187283"/>
    </source>
</evidence>
<dbReference type="PANTHER" id="PTHR11240">
    <property type="entry name" value="RIBONUCLEASE T2"/>
    <property type="match status" value="1"/>
</dbReference>
<feature type="signal peptide" evidence="4">
    <location>
        <begin position="1"/>
        <end position="17"/>
    </location>
</feature>
<evidence type="ECO:0000256" key="3">
    <source>
        <dbReference type="RuleBase" id="RU004328"/>
    </source>
</evidence>
<dbReference type="PANTHER" id="PTHR11240:SF22">
    <property type="entry name" value="RIBONUCLEASE T2"/>
    <property type="match status" value="1"/>
</dbReference>
<reference evidence="5 6" key="1">
    <citation type="submission" date="2017-01" db="EMBL/GenBank/DDBJ databases">
        <authorList>
            <person name="Mah S.A."/>
            <person name="Swanson W.J."/>
            <person name="Moy G.W."/>
            <person name="Vacquier V.D."/>
        </authorList>
    </citation>
    <scope>NUCLEOTIDE SEQUENCE [LARGE SCALE GENOMIC DNA]</scope>
    <source>
        <strain evidence="5 6">GSMNP</strain>
    </source>
</reference>
<organism evidence="5 6">
    <name type="scientific">Smittium culicis</name>
    <dbReference type="NCBI Taxonomy" id="133412"/>
    <lineage>
        <taxon>Eukaryota</taxon>
        <taxon>Fungi</taxon>
        <taxon>Fungi incertae sedis</taxon>
        <taxon>Zoopagomycota</taxon>
        <taxon>Kickxellomycotina</taxon>
        <taxon>Harpellomycetes</taxon>
        <taxon>Harpellales</taxon>
        <taxon>Legeriomycetaceae</taxon>
        <taxon>Smittium</taxon>
    </lineage>
</organism>
<dbReference type="Gene3D" id="3.90.730.10">
    <property type="entry name" value="Ribonuclease T2-like"/>
    <property type="match status" value="1"/>
</dbReference>
<dbReference type="InterPro" id="IPR001568">
    <property type="entry name" value="RNase_T2-like"/>
</dbReference>
<evidence type="ECO:0000256" key="4">
    <source>
        <dbReference type="SAM" id="SignalP"/>
    </source>
</evidence>
<dbReference type="Proteomes" id="UP000187283">
    <property type="component" value="Unassembled WGS sequence"/>
</dbReference>
<dbReference type="InterPro" id="IPR018188">
    <property type="entry name" value="RNase_T2_His_AS_1"/>
</dbReference>
<accession>A0A1R1WZB9</accession>
<dbReference type="SUPFAM" id="SSF55895">
    <property type="entry name" value="Ribonuclease Rh-like"/>
    <property type="match status" value="1"/>
</dbReference>
<dbReference type="PROSITE" id="PS00530">
    <property type="entry name" value="RNASE_T2_1"/>
    <property type="match status" value="1"/>
</dbReference>
<dbReference type="GO" id="GO:0005576">
    <property type="term" value="C:extracellular region"/>
    <property type="evidence" value="ECO:0007669"/>
    <property type="project" value="TreeGrafter"/>
</dbReference>
<dbReference type="AlphaFoldDB" id="A0A1R1WZB9"/>
<dbReference type="GO" id="GO:0033897">
    <property type="term" value="F:ribonuclease T2 activity"/>
    <property type="evidence" value="ECO:0007669"/>
    <property type="project" value="UniProtKB-EC"/>
</dbReference>
<dbReference type="EMBL" id="LSSN01005983">
    <property type="protein sequence ID" value="OMJ07720.1"/>
    <property type="molecule type" value="Genomic_DNA"/>
</dbReference>
<name>A0A1R1WZB9_9FUNG</name>
<evidence type="ECO:0000256" key="1">
    <source>
        <dbReference type="ARBA" id="ARBA00007469"/>
    </source>
</evidence>
<protein>
    <recommendedName>
        <fullName evidence="2">ribonuclease T2</fullName>
        <ecNumber evidence="2">4.6.1.19</ecNumber>
    </recommendedName>
</protein>
<proteinExistence type="inferred from homology"/>
<dbReference type="InterPro" id="IPR033130">
    <property type="entry name" value="RNase_T2_His_AS_2"/>
</dbReference>
<dbReference type="OrthoDB" id="435754at2759"/>
<comment type="caution">
    <text evidence="5">The sequence shown here is derived from an EMBL/GenBank/DDBJ whole genome shotgun (WGS) entry which is preliminary data.</text>
</comment>
<evidence type="ECO:0000313" key="5">
    <source>
        <dbReference type="EMBL" id="OMJ07720.1"/>
    </source>
</evidence>
<dbReference type="PROSITE" id="PS00531">
    <property type="entry name" value="RNASE_T2_2"/>
    <property type="match status" value="1"/>
</dbReference>
<evidence type="ECO:0000256" key="2">
    <source>
        <dbReference type="ARBA" id="ARBA00012571"/>
    </source>
</evidence>
<feature type="chain" id="PRO_5012481090" description="ribonuclease T2" evidence="4">
    <location>
        <begin position="18"/>
        <end position="249"/>
    </location>
</feature>
<dbReference type="GO" id="GO:0003723">
    <property type="term" value="F:RNA binding"/>
    <property type="evidence" value="ECO:0007669"/>
    <property type="project" value="InterPro"/>
</dbReference>
<dbReference type="GO" id="GO:0006401">
    <property type="term" value="P:RNA catabolic process"/>
    <property type="evidence" value="ECO:0007669"/>
    <property type="project" value="TreeGrafter"/>
</dbReference>
<dbReference type="InterPro" id="IPR036430">
    <property type="entry name" value="RNase_T2-like_sf"/>
</dbReference>
<dbReference type="Pfam" id="PF00445">
    <property type="entry name" value="Ribonuclease_T2"/>
    <property type="match status" value="1"/>
</dbReference>
<keyword evidence="6" id="KW-1185">Reference proteome</keyword>
<dbReference type="EC" id="4.6.1.19" evidence="2"/>